<feature type="transmembrane region" description="Helical" evidence="2">
    <location>
        <begin position="44"/>
        <end position="72"/>
    </location>
</feature>
<evidence type="ECO:0000313" key="3">
    <source>
        <dbReference type="EMBL" id="MFC0675261.1"/>
    </source>
</evidence>
<dbReference type="EMBL" id="JBHLSV010000021">
    <property type="protein sequence ID" value="MFC0675261.1"/>
    <property type="molecule type" value="Genomic_DNA"/>
</dbReference>
<evidence type="ECO:0000256" key="1">
    <source>
        <dbReference type="SAM" id="MobiDB-lite"/>
    </source>
</evidence>
<feature type="region of interest" description="Disordered" evidence="1">
    <location>
        <begin position="79"/>
        <end position="108"/>
    </location>
</feature>
<evidence type="ECO:0000256" key="2">
    <source>
        <dbReference type="SAM" id="Phobius"/>
    </source>
</evidence>
<sequence>MTFLHLLVLVVGVLAAVALADVLGHRGIGPWPAGLLVLPLVLLAGYLYSAWIAAFALGFALGAAIMLGAALVRSVRDHRRMRREERDRRRAAAAVDGAPGNGPGRARR</sequence>
<gene>
    <name evidence="3" type="ORF">ACFFF6_14955</name>
</gene>
<keyword evidence="2" id="KW-0472">Membrane</keyword>
<keyword evidence="2" id="KW-0812">Transmembrane</keyword>
<dbReference type="Proteomes" id="UP001589793">
    <property type="component" value="Unassembled WGS sequence"/>
</dbReference>
<feature type="compositionally biased region" description="Gly residues" evidence="1">
    <location>
        <begin position="99"/>
        <end position="108"/>
    </location>
</feature>
<keyword evidence="2" id="KW-1133">Transmembrane helix</keyword>
<comment type="caution">
    <text evidence="3">The sequence shown here is derived from an EMBL/GenBank/DDBJ whole genome shotgun (WGS) entry which is preliminary data.</text>
</comment>
<evidence type="ECO:0000313" key="4">
    <source>
        <dbReference type="Proteomes" id="UP001589793"/>
    </source>
</evidence>
<keyword evidence="4" id="KW-1185">Reference proteome</keyword>
<reference evidence="3 4" key="1">
    <citation type="submission" date="2024-09" db="EMBL/GenBank/DDBJ databases">
        <authorList>
            <person name="Sun Q."/>
            <person name="Mori K."/>
        </authorList>
    </citation>
    <scope>NUCLEOTIDE SEQUENCE [LARGE SCALE GENOMIC DNA]</scope>
    <source>
        <strain evidence="3 4">CICC 10874</strain>
    </source>
</reference>
<protein>
    <recommendedName>
        <fullName evidence="5">Integral membrane protein</fullName>
    </recommendedName>
</protein>
<dbReference type="RefSeq" id="WP_376982133.1">
    <property type="nucleotide sequence ID" value="NZ_JBHLSV010000021.1"/>
</dbReference>
<accession>A0ABV6RE40</accession>
<name>A0ABV6RE40_9MICO</name>
<organism evidence="3 4">
    <name type="scientific">Brachybacterium hainanense</name>
    <dbReference type="NCBI Taxonomy" id="1541174"/>
    <lineage>
        <taxon>Bacteria</taxon>
        <taxon>Bacillati</taxon>
        <taxon>Actinomycetota</taxon>
        <taxon>Actinomycetes</taxon>
        <taxon>Micrococcales</taxon>
        <taxon>Dermabacteraceae</taxon>
        <taxon>Brachybacterium</taxon>
    </lineage>
</organism>
<proteinExistence type="predicted"/>
<evidence type="ECO:0008006" key="5">
    <source>
        <dbReference type="Google" id="ProtNLM"/>
    </source>
</evidence>